<dbReference type="Pfam" id="PF00001">
    <property type="entry name" value="7tm_1"/>
    <property type="match status" value="1"/>
</dbReference>
<sequence>MASASASASVAAGLAPGPLNHFVTSTTKDPTTISEPMEIQFEIMFVMVLYACLACTGFAGNFWVLMKVTQQLSGCSSNRSRPYKSVVQSSAYIYLILLSVVDLFSLLPVPMIVTDIYENHFPFGDLACKLVYFCEAMNKSLSPMVLTALSVDRYIAVCHPTLHWLRQTKFALGVIAVCFSISLIFIIPVTQKAATQVMRDNSQEEIMKCAFDTGDSITYIFDVTHTIVCYLVPLFIICAVYLAILHKLFIHTRFSTVGKKTSISLSRVVKCSVMVVAFYFICWTPYWTMRIHDLVGRILDTHEGNDFVEEMEEIVETVTEAVTNGTTESTFFFGLISEKRKHNIEVAMMYVFHALTYTQSAFNWLFYSFLNRNLRGNASRGNGARSGVNTSFLDNGAATSTVNTSLTPIWKNIQQMGSHIKTAGLDTRTALMKKSPFKGKSKIQSRSAAYLDCSSAHHMLRPSSENTLSSSLLDIPRRPSLVPRQEPSLVGKALSFTNIPQPQYQRIDQKEESSHGAVSESSSVEWL</sequence>
<feature type="transmembrane region" description="Helical" evidence="10">
    <location>
        <begin position="91"/>
        <end position="113"/>
    </location>
</feature>
<dbReference type="EnsemblMetazoa" id="CJA03812.1">
    <property type="protein sequence ID" value="CJA03812.1"/>
    <property type="gene ID" value="WBGene00123016"/>
</dbReference>
<keyword evidence="3 10" id="KW-0812">Transmembrane</keyword>
<evidence type="ECO:0000256" key="8">
    <source>
        <dbReference type="ARBA" id="ARBA00023224"/>
    </source>
</evidence>
<dbReference type="GO" id="GO:0005886">
    <property type="term" value="C:plasma membrane"/>
    <property type="evidence" value="ECO:0007669"/>
    <property type="project" value="UniProtKB-SubCell"/>
</dbReference>
<evidence type="ECO:0000256" key="6">
    <source>
        <dbReference type="ARBA" id="ARBA00023136"/>
    </source>
</evidence>
<feature type="region of interest" description="Disordered" evidence="9">
    <location>
        <begin position="504"/>
        <end position="527"/>
    </location>
</feature>
<reference evidence="13" key="1">
    <citation type="submission" date="2010-08" db="EMBL/GenBank/DDBJ databases">
        <authorList>
            <consortium name="Caenorhabditis japonica Sequencing Consortium"/>
            <person name="Wilson R.K."/>
        </authorList>
    </citation>
    <scope>NUCLEOTIDE SEQUENCE [LARGE SCALE GENOMIC DNA]</scope>
    <source>
        <strain evidence="13">DF5081</strain>
    </source>
</reference>
<dbReference type="CDD" id="cd00637">
    <property type="entry name" value="7tm_classA_rhodopsin-like"/>
    <property type="match status" value="1"/>
</dbReference>
<dbReference type="InterPro" id="IPR017452">
    <property type="entry name" value="GPCR_Rhodpsn_7TM"/>
</dbReference>
<protein>
    <submittedName>
        <fullName evidence="12">G_PROTEIN_RECEP_F1_2 domain-containing protein</fullName>
    </submittedName>
</protein>
<dbReference type="InterPro" id="IPR000276">
    <property type="entry name" value="GPCR_Rhodpsn"/>
</dbReference>
<keyword evidence="7" id="KW-0675">Receptor</keyword>
<dbReference type="Proteomes" id="UP000005237">
    <property type="component" value="Unassembled WGS sequence"/>
</dbReference>
<organism evidence="12 13">
    <name type="scientific">Caenorhabditis japonica</name>
    <dbReference type="NCBI Taxonomy" id="281687"/>
    <lineage>
        <taxon>Eukaryota</taxon>
        <taxon>Metazoa</taxon>
        <taxon>Ecdysozoa</taxon>
        <taxon>Nematoda</taxon>
        <taxon>Chromadorea</taxon>
        <taxon>Rhabditida</taxon>
        <taxon>Rhabditina</taxon>
        <taxon>Rhabditomorpha</taxon>
        <taxon>Rhabditoidea</taxon>
        <taxon>Rhabditidae</taxon>
        <taxon>Peloderinae</taxon>
        <taxon>Caenorhabditis</taxon>
    </lineage>
</organism>
<evidence type="ECO:0000256" key="3">
    <source>
        <dbReference type="ARBA" id="ARBA00022692"/>
    </source>
</evidence>
<feature type="transmembrane region" description="Helical" evidence="10">
    <location>
        <begin position="43"/>
        <end position="64"/>
    </location>
</feature>
<evidence type="ECO:0000256" key="2">
    <source>
        <dbReference type="ARBA" id="ARBA00022475"/>
    </source>
</evidence>
<reference evidence="12" key="2">
    <citation type="submission" date="2022-06" db="UniProtKB">
        <authorList>
            <consortium name="EnsemblMetazoa"/>
        </authorList>
    </citation>
    <scope>IDENTIFICATION</scope>
    <source>
        <strain evidence="12">DF5081</strain>
    </source>
</reference>
<keyword evidence="5" id="KW-0297">G-protein coupled receptor</keyword>
<feature type="domain" description="G-protein coupled receptors family 1 profile" evidence="11">
    <location>
        <begin position="60"/>
        <end position="367"/>
    </location>
</feature>
<name>A0A8R1DJG3_CAEJA</name>
<keyword evidence="4 10" id="KW-1133">Transmembrane helix</keyword>
<accession>A0A8R1DJG3</accession>
<dbReference type="PROSITE" id="PS50262">
    <property type="entry name" value="G_PROTEIN_RECEP_F1_2"/>
    <property type="match status" value="1"/>
</dbReference>
<evidence type="ECO:0000256" key="4">
    <source>
        <dbReference type="ARBA" id="ARBA00022989"/>
    </source>
</evidence>
<dbReference type="PRINTS" id="PR00237">
    <property type="entry name" value="GPCRRHODOPSN"/>
</dbReference>
<proteinExistence type="predicted"/>
<dbReference type="GO" id="GO:0042277">
    <property type="term" value="F:peptide binding"/>
    <property type="evidence" value="ECO:0007669"/>
    <property type="project" value="TreeGrafter"/>
</dbReference>
<keyword evidence="6 10" id="KW-0472">Membrane</keyword>
<dbReference type="GO" id="GO:0043005">
    <property type="term" value="C:neuron projection"/>
    <property type="evidence" value="ECO:0007669"/>
    <property type="project" value="TreeGrafter"/>
</dbReference>
<dbReference type="AlphaFoldDB" id="A0A8R1DJG3"/>
<evidence type="ECO:0000256" key="7">
    <source>
        <dbReference type="ARBA" id="ARBA00023170"/>
    </source>
</evidence>
<evidence type="ECO:0000256" key="5">
    <source>
        <dbReference type="ARBA" id="ARBA00023040"/>
    </source>
</evidence>
<feature type="transmembrane region" description="Helical" evidence="10">
    <location>
        <begin position="170"/>
        <end position="189"/>
    </location>
</feature>
<comment type="subcellular location">
    <subcellularLocation>
        <location evidence="1">Cell membrane</location>
        <topology evidence="1">Multi-pass membrane protein</topology>
    </subcellularLocation>
</comment>
<keyword evidence="13" id="KW-1185">Reference proteome</keyword>
<keyword evidence="2" id="KW-1003">Cell membrane</keyword>
<dbReference type="SUPFAM" id="SSF81321">
    <property type="entry name" value="Family A G protein-coupled receptor-like"/>
    <property type="match status" value="1"/>
</dbReference>
<evidence type="ECO:0000256" key="9">
    <source>
        <dbReference type="SAM" id="MobiDB-lite"/>
    </source>
</evidence>
<evidence type="ECO:0000313" key="13">
    <source>
        <dbReference type="Proteomes" id="UP000005237"/>
    </source>
</evidence>
<evidence type="ECO:0000256" key="10">
    <source>
        <dbReference type="SAM" id="Phobius"/>
    </source>
</evidence>
<dbReference type="Gene3D" id="1.20.1070.10">
    <property type="entry name" value="Rhodopsin 7-helix transmembrane proteins"/>
    <property type="match status" value="1"/>
</dbReference>
<feature type="transmembrane region" description="Helical" evidence="10">
    <location>
        <begin position="265"/>
        <end position="286"/>
    </location>
</feature>
<dbReference type="PANTHER" id="PTHR24229">
    <property type="entry name" value="NEUROPEPTIDES RECEPTOR"/>
    <property type="match status" value="1"/>
</dbReference>
<dbReference type="PANTHER" id="PTHR24229:SF84">
    <property type="entry name" value="G-PROTEIN COUPLED RECEPTORS FAMILY 1 PROFILE DOMAIN-CONTAINING PROTEIN"/>
    <property type="match status" value="1"/>
</dbReference>
<feature type="compositionally biased region" description="Low complexity" evidence="9">
    <location>
        <begin position="515"/>
        <end position="527"/>
    </location>
</feature>
<evidence type="ECO:0000259" key="11">
    <source>
        <dbReference type="PROSITE" id="PS50262"/>
    </source>
</evidence>
<evidence type="ECO:0000256" key="1">
    <source>
        <dbReference type="ARBA" id="ARBA00004651"/>
    </source>
</evidence>
<keyword evidence="8" id="KW-0807">Transducer</keyword>
<feature type="transmembrane region" description="Helical" evidence="10">
    <location>
        <begin position="223"/>
        <end position="244"/>
    </location>
</feature>
<dbReference type="GO" id="GO:0004930">
    <property type="term" value="F:G protein-coupled receptor activity"/>
    <property type="evidence" value="ECO:0007669"/>
    <property type="project" value="UniProtKB-KW"/>
</dbReference>
<evidence type="ECO:0000313" key="12">
    <source>
        <dbReference type="EnsemblMetazoa" id="CJA03812.1"/>
    </source>
</evidence>